<accession>A0A8A5UGQ0</accession>
<dbReference type="InterPro" id="IPR029058">
    <property type="entry name" value="AB_hydrolase_fold"/>
</dbReference>
<sequence>MIAYRRTGPQSELPLVLLHALPLDSTMWDTVREDLADIDVLTFDAPGFGQSDLSEFAGGEPNTMAFVEAIKARLDELGISRIALGGLSMGGSVAADFTAAYPQMVAGLALMDTNITADDADRKAFRRNVADNADAGRGYEMVSNWTTTMVGPDAPQEVRDSLDARFRALPNEGLAWIQRAMANRVDHSDAVGMVEGPVYFIRGTEDPTASMESFMTLALGTKQPRIKEIEGVGHFAADEKPHELAPLLREFYGMTRDI</sequence>
<dbReference type="InterPro" id="IPR000073">
    <property type="entry name" value="AB_hydrolase_1"/>
</dbReference>
<dbReference type="RefSeq" id="WP_197551489.1">
    <property type="nucleotide sequence ID" value="NZ_CP063213.1"/>
</dbReference>
<dbReference type="InterPro" id="IPR050228">
    <property type="entry name" value="Carboxylesterase_BioH"/>
</dbReference>
<dbReference type="EMBL" id="CP063213">
    <property type="protein sequence ID" value="QOR46133.1"/>
    <property type="molecule type" value="Genomic_DNA"/>
</dbReference>
<keyword evidence="2" id="KW-0378">Hydrolase</keyword>
<organism evidence="2 3">
    <name type="scientific">Trueperella pecoris</name>
    <dbReference type="NCBI Taxonomy" id="2733571"/>
    <lineage>
        <taxon>Bacteria</taxon>
        <taxon>Bacillati</taxon>
        <taxon>Actinomycetota</taxon>
        <taxon>Actinomycetes</taxon>
        <taxon>Actinomycetales</taxon>
        <taxon>Actinomycetaceae</taxon>
        <taxon>Trueperella</taxon>
    </lineage>
</organism>
<dbReference type="Pfam" id="PF12697">
    <property type="entry name" value="Abhydrolase_6"/>
    <property type="match status" value="1"/>
</dbReference>
<protein>
    <submittedName>
        <fullName evidence="2">Alpha/beta hydrolase</fullName>
    </submittedName>
</protein>
<dbReference type="Gene3D" id="3.40.50.1820">
    <property type="entry name" value="alpha/beta hydrolase"/>
    <property type="match status" value="1"/>
</dbReference>
<feature type="domain" description="AB hydrolase-1" evidence="1">
    <location>
        <begin position="15"/>
        <end position="245"/>
    </location>
</feature>
<dbReference type="PANTHER" id="PTHR43194:SF2">
    <property type="entry name" value="PEROXISOMAL MEMBRANE PROTEIN LPX1"/>
    <property type="match status" value="1"/>
</dbReference>
<accession>A0A7M1QWA5</accession>
<dbReference type="PANTHER" id="PTHR43194">
    <property type="entry name" value="HYDROLASE ALPHA/BETA FOLD FAMILY"/>
    <property type="match status" value="1"/>
</dbReference>
<dbReference type="Proteomes" id="UP000595053">
    <property type="component" value="Chromosome"/>
</dbReference>
<dbReference type="GO" id="GO:0016787">
    <property type="term" value="F:hydrolase activity"/>
    <property type="evidence" value="ECO:0007669"/>
    <property type="project" value="UniProtKB-KW"/>
</dbReference>
<keyword evidence="3" id="KW-1185">Reference proteome</keyword>
<dbReference type="PRINTS" id="PR00412">
    <property type="entry name" value="EPOXHYDRLASE"/>
</dbReference>
<proteinExistence type="predicted"/>
<evidence type="ECO:0000313" key="3">
    <source>
        <dbReference type="Proteomes" id="UP000595053"/>
    </source>
</evidence>
<name>A0A7M1QWA5_9ACTO</name>
<evidence type="ECO:0000259" key="1">
    <source>
        <dbReference type="Pfam" id="PF12697"/>
    </source>
</evidence>
<dbReference type="InterPro" id="IPR000639">
    <property type="entry name" value="Epox_hydrolase-like"/>
</dbReference>
<evidence type="ECO:0000313" key="2">
    <source>
        <dbReference type="EMBL" id="QOR46133.1"/>
    </source>
</evidence>
<dbReference type="AlphaFoldDB" id="A0A7M1QWA5"/>
<gene>
    <name evidence="2" type="ORF">INS88_02650</name>
</gene>
<reference evidence="2 3" key="1">
    <citation type="submission" date="2020-10" db="EMBL/GenBank/DDBJ databases">
        <title>Trueperella pecoris sp. nov. isolated from bovine and porcine specimens.</title>
        <authorList>
            <person name="Schoenecker L."/>
            <person name="Schnydrig P."/>
            <person name="Brodard I."/>
            <person name="Thomann A."/>
            <person name="Hemphill A."/>
            <person name="Rodriguez-Campos S."/>
            <person name="Perreten V."/>
            <person name="Jores J."/>
            <person name="Kittl S."/>
        </authorList>
    </citation>
    <scope>NUCLEOTIDE SEQUENCE [LARGE SCALE GENOMIC DNA]</scope>
    <source>
        <strain evidence="2 3">15A0121</strain>
    </source>
</reference>
<dbReference type="PRINTS" id="PR00111">
    <property type="entry name" value="ABHYDROLASE"/>
</dbReference>
<dbReference type="SUPFAM" id="SSF53474">
    <property type="entry name" value="alpha/beta-Hydrolases"/>
    <property type="match status" value="1"/>
</dbReference>